<accession>A0A8S5S3C1</accession>
<organism evidence="1">
    <name type="scientific">Siphoviridae sp. ctBLh2</name>
    <dbReference type="NCBI Taxonomy" id="2827803"/>
    <lineage>
        <taxon>Viruses</taxon>
        <taxon>Duplodnaviria</taxon>
        <taxon>Heunggongvirae</taxon>
        <taxon>Uroviricota</taxon>
        <taxon>Caudoviricetes</taxon>
    </lineage>
</organism>
<evidence type="ECO:0000313" key="1">
    <source>
        <dbReference type="EMBL" id="DAF45470.1"/>
    </source>
</evidence>
<sequence>MSEIEIKQMQEKINAGILLARKRLIEKTKKEDGELVVVRDGKVVRIKARDLK</sequence>
<name>A0A8S5S3C1_9CAUD</name>
<protein>
    <submittedName>
        <fullName evidence="1">Uncharacterized protein</fullName>
    </submittedName>
</protein>
<reference evidence="1" key="1">
    <citation type="journal article" date="2021" name="Proc. Natl. Acad. Sci. U.S.A.">
        <title>A Catalog of Tens of Thousands of Viruses from Human Metagenomes Reveals Hidden Associations with Chronic Diseases.</title>
        <authorList>
            <person name="Tisza M.J."/>
            <person name="Buck C.B."/>
        </authorList>
    </citation>
    <scope>NUCLEOTIDE SEQUENCE</scope>
    <source>
        <strain evidence="1">CtBLh2</strain>
    </source>
</reference>
<proteinExistence type="predicted"/>
<dbReference type="EMBL" id="BK032514">
    <property type="protein sequence ID" value="DAF45470.1"/>
    <property type="molecule type" value="Genomic_DNA"/>
</dbReference>